<feature type="region of interest" description="Disordered" evidence="2">
    <location>
        <begin position="321"/>
        <end position="378"/>
    </location>
</feature>
<dbReference type="PROSITE" id="PS50297">
    <property type="entry name" value="ANK_REP_REGION"/>
    <property type="match status" value="1"/>
</dbReference>
<dbReference type="RefSeq" id="XP_001709284.1">
    <property type="nucleotide sequence ID" value="XM_001709232.1"/>
</dbReference>
<dbReference type="EMBL" id="AACB03000001">
    <property type="protein sequence ID" value="KAE8305128.1"/>
    <property type="molecule type" value="Genomic_DNA"/>
</dbReference>
<dbReference type="SUPFAM" id="SSF48403">
    <property type="entry name" value="Ankyrin repeat"/>
    <property type="match status" value="2"/>
</dbReference>
<sequence length="1028" mass="112751">MPQVLSAQDWFLAVDSKNHAGIREGLRRFAGIRDELGDTALMHAARSGDLAAVKILVDYENSLLNSVQQTALIQAILQEQVNVVRFLRPYESHINTSDNRTPFMVAASAGCSQSLAILTHYFDLSTNPNGLTALDYAVLGNNLGCTKIIIETQDVTLDQVDYALQLSESQHNRELCMYLSSVKQYIKQKLQGRGVSGRKQLFCIPTNELQEMGTVLDKVVKTRVESARRPSSAKASLTVHVPRSRALDSSADPPQPTLSALQTTRNSSKIRLPVVGPSLTHGKSGSVAKFLPSVVPSSAVSSFLQAQAQAQTQLVGSGVNASLLSSSSGGKRSSRPSSARAASRPGSAQKSHSVHKKTKEHRESSSRHKYDSTHSRDYRESDAMTLITSLNKELSVKTYENLQLEKENEDLKKTIAILRSSGHSSDEMTSQMDALKRQLERQDRIILELEASNKSLMLSQKHDESVVNPPDHMGVLKDEFRQQCLAIHEKIIEISQILTTRRQDLAALYSSASGLTVDSLSTDTPISASKANLVPLTDNLLSMSSSLLQALGLKSNDRASFGNAPAEAHTAEESHATSSTMEPNLSQNQQLSSLTAENQELKTRCIELLESLTMAQSEVARLSSLQADNDVTQISELVDMKNSQIGELRKRNEALESTTAEVQNLYNELKERYMHETAEHNTLKKLHEVTERELEETRKALAGKNTTINSLIKRMATLRAEAEATGASATHQGHGVSGLTDCSLDHIFYESSLATDALSTENNQQPQSTSYTNVPIEFQSKPEQDAPAVYLRTGNSNVAEAYEHAPIECQSPVKPEGQHQKLTGSPFPLETEHCHSVTTEVTPLMKAIVEGNARGVGSSLKYLQKTLPDGTTALMLAVQYGRQSFIKYLLEKEARMHRSDGVTALQLAVESGNVLAITALEDYEAPPLPDVPTDDGRYTELMQAIEENRLLDAWSLSRVQAGLRDPLGRTALMLAAQRGSVSAIRFLVDSEAQFRDHHGLSALDYAQKCFNQTARATCITILQKHIHS</sequence>
<organism evidence="3 4">
    <name type="scientific">Giardia intestinalis (strain ATCC 50803 / WB clone C6)</name>
    <name type="common">Giardia lamblia</name>
    <dbReference type="NCBI Taxonomy" id="184922"/>
    <lineage>
        <taxon>Eukaryota</taxon>
        <taxon>Metamonada</taxon>
        <taxon>Diplomonadida</taxon>
        <taxon>Hexamitidae</taxon>
        <taxon>Giardiinae</taxon>
        <taxon>Giardia</taxon>
    </lineage>
</organism>
<gene>
    <name evidence="3" type="ORF">GL50803_0016534</name>
</gene>
<evidence type="ECO:0000256" key="1">
    <source>
        <dbReference type="SAM" id="Coils"/>
    </source>
</evidence>
<evidence type="ECO:0000256" key="2">
    <source>
        <dbReference type="SAM" id="MobiDB-lite"/>
    </source>
</evidence>
<dbReference type="SMART" id="SM00248">
    <property type="entry name" value="ANK"/>
    <property type="match status" value="7"/>
</dbReference>
<feature type="region of interest" description="Disordered" evidence="2">
    <location>
        <begin position="561"/>
        <end position="587"/>
    </location>
</feature>
<dbReference type="GeneID" id="5702207"/>
<dbReference type="KEGG" id="gla:GL50803_0016534"/>
<dbReference type="VEuPathDB" id="GiardiaDB:GL50803_16534"/>
<dbReference type="Pfam" id="PF12796">
    <property type="entry name" value="Ank_2"/>
    <property type="match status" value="3"/>
</dbReference>
<dbReference type="InterPro" id="IPR036770">
    <property type="entry name" value="Ankyrin_rpt-contain_sf"/>
</dbReference>
<dbReference type="InterPro" id="IPR002110">
    <property type="entry name" value="Ankyrin_rpt"/>
</dbReference>
<feature type="region of interest" description="Disordered" evidence="2">
    <location>
        <begin position="231"/>
        <end position="265"/>
    </location>
</feature>
<dbReference type="PANTHER" id="PTHR24184:SF11">
    <property type="entry name" value="ANKYRIN REPEAT AND SOCS BOX CONTAINING 3"/>
    <property type="match status" value="1"/>
</dbReference>
<keyword evidence="1" id="KW-0175">Coiled coil</keyword>
<proteinExistence type="predicted"/>
<dbReference type="PROSITE" id="PS50088">
    <property type="entry name" value="ANK_REPEAT"/>
    <property type="match status" value="1"/>
</dbReference>
<evidence type="ECO:0000313" key="4">
    <source>
        <dbReference type="Proteomes" id="UP000001548"/>
    </source>
</evidence>
<keyword evidence="4" id="KW-1185">Reference proteome</keyword>
<feature type="coiled-coil region" evidence="1">
    <location>
        <begin position="638"/>
        <end position="700"/>
    </location>
</feature>
<feature type="compositionally biased region" description="Low complexity" evidence="2">
    <location>
        <begin position="321"/>
        <end position="348"/>
    </location>
</feature>
<feature type="coiled-coil region" evidence="1">
    <location>
        <begin position="401"/>
        <end position="452"/>
    </location>
</feature>
<feature type="compositionally biased region" description="Basic and acidic residues" evidence="2">
    <location>
        <begin position="360"/>
        <end position="378"/>
    </location>
</feature>
<dbReference type="OMA" id="KERYMHE"/>
<accession>A8B5R0</accession>
<dbReference type="AlphaFoldDB" id="A8B5R0"/>
<dbReference type="Gene3D" id="1.25.40.20">
    <property type="entry name" value="Ankyrin repeat-containing domain"/>
    <property type="match status" value="2"/>
</dbReference>
<comment type="caution">
    <text evidence="3">The sequence shown here is derived from an EMBL/GenBank/DDBJ whole genome shotgun (WGS) entry which is preliminary data.</text>
</comment>
<dbReference type="PANTHER" id="PTHR24184">
    <property type="entry name" value="SI:CH211-189E2.2"/>
    <property type="match status" value="1"/>
</dbReference>
<protein>
    <submittedName>
        <fullName evidence="3">Ankyrin repeat protein 1</fullName>
    </submittedName>
</protein>
<evidence type="ECO:0000313" key="3">
    <source>
        <dbReference type="EMBL" id="KAE8305128.1"/>
    </source>
</evidence>
<name>A8B5R0_GIAIC</name>
<dbReference type="SMR" id="A8B5R0"/>
<dbReference type="HOGENOM" id="CLU_289934_0_0_1"/>
<reference evidence="3 4" key="1">
    <citation type="journal article" date="2007" name="Science">
        <title>Genomic minimalism in the early diverging intestinal parasite Giardia lamblia.</title>
        <authorList>
            <person name="Morrison H.G."/>
            <person name="McArthur A.G."/>
            <person name="Gillin F.D."/>
            <person name="Aley S.B."/>
            <person name="Adam R.D."/>
            <person name="Olsen G.J."/>
            <person name="Best A.A."/>
            <person name="Cande W.Z."/>
            <person name="Chen F."/>
            <person name="Cipriano M.J."/>
            <person name="Davids B.J."/>
            <person name="Dawson S.C."/>
            <person name="Elmendorf H.G."/>
            <person name="Hehl A.B."/>
            <person name="Holder M.E."/>
            <person name="Huse S.M."/>
            <person name="Kim U.U."/>
            <person name="Lasek-Nesselquist E."/>
            <person name="Manning G."/>
            <person name="Nigam A."/>
            <person name="Nixon J.E."/>
            <person name="Palm D."/>
            <person name="Passamaneck N.E."/>
            <person name="Prabhu A."/>
            <person name="Reich C.I."/>
            <person name="Reiner D.S."/>
            <person name="Samuelson J."/>
            <person name="Svard S.G."/>
            <person name="Sogin M.L."/>
        </authorList>
    </citation>
    <scope>NUCLEOTIDE SEQUENCE [LARGE SCALE GENOMIC DNA]</scope>
    <source>
        <strain evidence="3 4">WB C6</strain>
    </source>
</reference>
<dbReference type="Proteomes" id="UP000001548">
    <property type="component" value="Unassembled WGS sequence"/>
</dbReference>